<comment type="caution">
    <text evidence="6">The sequence shown here is derived from an EMBL/GenBank/DDBJ whole genome shotgun (WGS) entry which is preliminary data.</text>
</comment>
<dbReference type="Proteomes" id="UP001174908">
    <property type="component" value="Unassembled WGS sequence"/>
</dbReference>
<gene>
    <name evidence="6" type="ORF">QTH91_08875</name>
</gene>
<evidence type="ECO:0000313" key="7">
    <source>
        <dbReference type="Proteomes" id="UP001174908"/>
    </source>
</evidence>
<reference evidence="6" key="1">
    <citation type="submission" date="2023-06" db="EMBL/GenBank/DDBJ databases">
        <authorList>
            <person name="Jiang Y."/>
            <person name="Liu Q."/>
        </authorList>
    </citation>
    <scope>NUCLEOTIDE SEQUENCE</scope>
    <source>
        <strain evidence="6">CGMCC 1.12089</strain>
    </source>
</reference>
<dbReference type="Pfam" id="PF00034">
    <property type="entry name" value="Cytochrom_C"/>
    <property type="match status" value="1"/>
</dbReference>
<sequence length="302" mass="32371">MTRARNWLRRAGIAVAVLLILVAIALFAGAQMSEHRRQRLVELPSIQAVAYRTDAASVARGQYLFASRGCVDCHGEKGNGRMFVDDGKGLRIAGPHIAPGPGSVTAAYAPIDWVRAIRHGVNRDGRPLMVMPSEDYNRFTDDDLASLVAYIRQMPPAEGGPAVVDFPLPVRVAYGFGVMKDAAAKIDHSLPPQMPVPDSDMLARGAYVANMCQGCHGAKLQGGKIPGGPPDWPAAPRLTSGEGSVMPNYASAEDFGRMFKTGRRADGSAIQVMPFGSLSQMNDKDVHDLYAYLRSLAGKVPG</sequence>
<evidence type="ECO:0000256" key="4">
    <source>
        <dbReference type="PROSITE-ProRule" id="PRU00433"/>
    </source>
</evidence>
<feature type="domain" description="Cytochrome c" evidence="5">
    <location>
        <begin position="56"/>
        <end position="155"/>
    </location>
</feature>
<dbReference type="InterPro" id="IPR036909">
    <property type="entry name" value="Cyt_c-like_dom_sf"/>
</dbReference>
<name>A0ABT7N9G9_9BURK</name>
<dbReference type="PANTHER" id="PTHR35008">
    <property type="entry name" value="BLL4482 PROTEIN-RELATED"/>
    <property type="match status" value="1"/>
</dbReference>
<evidence type="ECO:0000256" key="3">
    <source>
        <dbReference type="ARBA" id="ARBA00023004"/>
    </source>
</evidence>
<dbReference type="SUPFAM" id="SSF46626">
    <property type="entry name" value="Cytochrome c"/>
    <property type="match status" value="2"/>
</dbReference>
<keyword evidence="2 4" id="KW-0479">Metal-binding</keyword>
<dbReference type="Pfam" id="PF13442">
    <property type="entry name" value="Cytochrome_CBB3"/>
    <property type="match status" value="1"/>
</dbReference>
<dbReference type="RefSeq" id="WP_286659715.1">
    <property type="nucleotide sequence ID" value="NZ_JASZYV010000002.1"/>
</dbReference>
<protein>
    <submittedName>
        <fullName evidence="6">C-type cytochrome</fullName>
    </submittedName>
</protein>
<dbReference type="InterPro" id="IPR051459">
    <property type="entry name" value="Cytochrome_c-type_DH"/>
</dbReference>
<dbReference type="PANTHER" id="PTHR35008:SF8">
    <property type="entry name" value="ALCOHOL DEHYDROGENASE CYTOCHROME C SUBUNIT"/>
    <property type="match status" value="1"/>
</dbReference>
<dbReference type="Gene3D" id="1.10.760.10">
    <property type="entry name" value="Cytochrome c-like domain"/>
    <property type="match status" value="2"/>
</dbReference>
<organism evidence="6 7">
    <name type="scientific">Variovorax dokdonensis</name>
    <dbReference type="NCBI Taxonomy" id="344883"/>
    <lineage>
        <taxon>Bacteria</taxon>
        <taxon>Pseudomonadati</taxon>
        <taxon>Pseudomonadota</taxon>
        <taxon>Betaproteobacteria</taxon>
        <taxon>Burkholderiales</taxon>
        <taxon>Comamonadaceae</taxon>
        <taxon>Variovorax</taxon>
    </lineage>
</organism>
<dbReference type="PROSITE" id="PS51007">
    <property type="entry name" value="CYTC"/>
    <property type="match status" value="2"/>
</dbReference>
<dbReference type="EMBL" id="JASZYV010000002">
    <property type="protein sequence ID" value="MDM0044591.1"/>
    <property type="molecule type" value="Genomic_DNA"/>
</dbReference>
<evidence type="ECO:0000313" key="6">
    <source>
        <dbReference type="EMBL" id="MDM0044591.1"/>
    </source>
</evidence>
<evidence type="ECO:0000259" key="5">
    <source>
        <dbReference type="PROSITE" id="PS51007"/>
    </source>
</evidence>
<accession>A0ABT7N9G9</accession>
<evidence type="ECO:0000256" key="2">
    <source>
        <dbReference type="ARBA" id="ARBA00022723"/>
    </source>
</evidence>
<proteinExistence type="predicted"/>
<evidence type="ECO:0000256" key="1">
    <source>
        <dbReference type="ARBA" id="ARBA00022617"/>
    </source>
</evidence>
<feature type="domain" description="Cytochrome c" evidence="5">
    <location>
        <begin position="200"/>
        <end position="297"/>
    </location>
</feature>
<keyword evidence="7" id="KW-1185">Reference proteome</keyword>
<dbReference type="InterPro" id="IPR009056">
    <property type="entry name" value="Cyt_c-like_dom"/>
</dbReference>
<keyword evidence="1 4" id="KW-0349">Heme</keyword>
<keyword evidence="3 4" id="KW-0408">Iron</keyword>